<dbReference type="Proteomes" id="UP001054945">
    <property type="component" value="Unassembled WGS sequence"/>
</dbReference>
<feature type="transmembrane region" description="Helical" evidence="1">
    <location>
        <begin position="58"/>
        <end position="76"/>
    </location>
</feature>
<accession>A0AAV4T9T8</accession>
<evidence type="ECO:0000313" key="3">
    <source>
        <dbReference type="Proteomes" id="UP001054945"/>
    </source>
</evidence>
<proteinExistence type="predicted"/>
<reference evidence="2 3" key="1">
    <citation type="submission" date="2021-06" db="EMBL/GenBank/DDBJ databases">
        <title>Caerostris extrusa draft genome.</title>
        <authorList>
            <person name="Kono N."/>
            <person name="Arakawa K."/>
        </authorList>
    </citation>
    <scope>NUCLEOTIDE SEQUENCE [LARGE SCALE GENOMIC DNA]</scope>
</reference>
<organism evidence="2 3">
    <name type="scientific">Caerostris extrusa</name>
    <name type="common">Bark spider</name>
    <name type="synonym">Caerostris bankana</name>
    <dbReference type="NCBI Taxonomy" id="172846"/>
    <lineage>
        <taxon>Eukaryota</taxon>
        <taxon>Metazoa</taxon>
        <taxon>Ecdysozoa</taxon>
        <taxon>Arthropoda</taxon>
        <taxon>Chelicerata</taxon>
        <taxon>Arachnida</taxon>
        <taxon>Araneae</taxon>
        <taxon>Araneomorphae</taxon>
        <taxon>Entelegynae</taxon>
        <taxon>Araneoidea</taxon>
        <taxon>Araneidae</taxon>
        <taxon>Caerostris</taxon>
    </lineage>
</organism>
<dbReference type="AlphaFoldDB" id="A0AAV4T9T8"/>
<keyword evidence="1" id="KW-1133">Transmembrane helix</keyword>
<protein>
    <submittedName>
        <fullName evidence="2">Uncharacterized protein</fullName>
    </submittedName>
</protein>
<sequence length="112" mass="13072">MADYPCLQHVPNVRVKKIKDHFPFKTKAKYAMTLTVCYVLYLPHFIVIQFNIITIKLIFMVSLHVCLLFIPSDVFPKRHLVYRWRRTGVGDGRTSAHSLSARLSHNLAFRLT</sequence>
<keyword evidence="1" id="KW-0812">Transmembrane</keyword>
<comment type="caution">
    <text evidence="2">The sequence shown here is derived from an EMBL/GenBank/DDBJ whole genome shotgun (WGS) entry which is preliminary data.</text>
</comment>
<evidence type="ECO:0000256" key="1">
    <source>
        <dbReference type="SAM" id="Phobius"/>
    </source>
</evidence>
<keyword evidence="1" id="KW-0472">Membrane</keyword>
<keyword evidence="3" id="KW-1185">Reference proteome</keyword>
<gene>
    <name evidence="2" type="ORF">CEXT_760361</name>
</gene>
<name>A0AAV4T9T8_CAEEX</name>
<evidence type="ECO:0000313" key="2">
    <source>
        <dbReference type="EMBL" id="GIY43433.1"/>
    </source>
</evidence>
<feature type="transmembrane region" description="Helical" evidence="1">
    <location>
        <begin position="30"/>
        <end position="52"/>
    </location>
</feature>
<dbReference type="EMBL" id="BPLR01010977">
    <property type="protein sequence ID" value="GIY43433.1"/>
    <property type="molecule type" value="Genomic_DNA"/>
</dbReference>